<evidence type="ECO:0000313" key="1">
    <source>
        <dbReference type="EMBL" id="MCC2128541.1"/>
    </source>
</evidence>
<reference evidence="1" key="1">
    <citation type="submission" date="2021-10" db="EMBL/GenBank/DDBJ databases">
        <title>Anaerobic single-cell dispensing facilitates the cultivation of human gut bacteria.</title>
        <authorList>
            <person name="Afrizal A."/>
        </authorList>
    </citation>
    <scope>NUCLEOTIDE SEQUENCE</scope>
    <source>
        <strain evidence="1">CLA-AA-H272</strain>
    </source>
</reference>
<keyword evidence="2" id="KW-1185">Reference proteome</keyword>
<name>A0AAE3DEC3_9FIRM</name>
<sequence length="56" mass="6276">MDENHGIGARRQAVILSQEPLDEKAFRAVIDATGYATGDIQTKICEKKEPFPFLKK</sequence>
<dbReference type="Proteomes" id="UP001199319">
    <property type="component" value="Unassembled WGS sequence"/>
</dbReference>
<dbReference type="EMBL" id="JAJEPW010000005">
    <property type="protein sequence ID" value="MCC2128541.1"/>
    <property type="molecule type" value="Genomic_DNA"/>
</dbReference>
<organism evidence="1 2">
    <name type="scientific">Brotocaccenecus cirricatena</name>
    <dbReference type="NCBI Taxonomy" id="3064195"/>
    <lineage>
        <taxon>Bacteria</taxon>
        <taxon>Bacillati</taxon>
        <taxon>Bacillota</taxon>
        <taxon>Clostridia</taxon>
        <taxon>Eubacteriales</taxon>
        <taxon>Oscillospiraceae</taxon>
        <taxon>Brotocaccenecus</taxon>
    </lineage>
</organism>
<gene>
    <name evidence="1" type="ORF">LKD37_03220</name>
</gene>
<proteinExistence type="predicted"/>
<dbReference type="RefSeq" id="WP_302927897.1">
    <property type="nucleotide sequence ID" value="NZ_JAJEPW010000005.1"/>
</dbReference>
<dbReference type="AlphaFoldDB" id="A0AAE3DEC3"/>
<protein>
    <submittedName>
        <fullName evidence="1">Uncharacterized protein</fullName>
    </submittedName>
</protein>
<comment type="caution">
    <text evidence="1">The sequence shown here is derived from an EMBL/GenBank/DDBJ whole genome shotgun (WGS) entry which is preliminary data.</text>
</comment>
<evidence type="ECO:0000313" key="2">
    <source>
        <dbReference type="Proteomes" id="UP001199319"/>
    </source>
</evidence>
<accession>A0AAE3DEC3</accession>